<feature type="region of interest" description="Disordered" evidence="1">
    <location>
        <begin position="1"/>
        <end position="34"/>
    </location>
</feature>
<evidence type="ECO:0000313" key="2">
    <source>
        <dbReference type="EMBL" id="EFX69855.1"/>
    </source>
</evidence>
<dbReference type="PhylomeDB" id="E9HEI9"/>
<dbReference type="KEGG" id="dpx:DAPPUDRAFT_328709"/>
<evidence type="ECO:0000313" key="3">
    <source>
        <dbReference type="Proteomes" id="UP000000305"/>
    </source>
</evidence>
<evidence type="ECO:0000256" key="1">
    <source>
        <dbReference type="SAM" id="MobiDB-lite"/>
    </source>
</evidence>
<organism evidence="2 3">
    <name type="scientific">Daphnia pulex</name>
    <name type="common">Water flea</name>
    <dbReference type="NCBI Taxonomy" id="6669"/>
    <lineage>
        <taxon>Eukaryota</taxon>
        <taxon>Metazoa</taxon>
        <taxon>Ecdysozoa</taxon>
        <taxon>Arthropoda</taxon>
        <taxon>Crustacea</taxon>
        <taxon>Branchiopoda</taxon>
        <taxon>Diplostraca</taxon>
        <taxon>Cladocera</taxon>
        <taxon>Anomopoda</taxon>
        <taxon>Daphniidae</taxon>
        <taxon>Daphnia</taxon>
    </lineage>
</organism>
<proteinExistence type="predicted"/>
<reference evidence="2 3" key="1">
    <citation type="journal article" date="2011" name="Science">
        <title>The ecoresponsive genome of Daphnia pulex.</title>
        <authorList>
            <person name="Colbourne J.K."/>
            <person name="Pfrender M.E."/>
            <person name="Gilbert D."/>
            <person name="Thomas W.K."/>
            <person name="Tucker A."/>
            <person name="Oakley T.H."/>
            <person name="Tokishita S."/>
            <person name="Aerts A."/>
            <person name="Arnold G.J."/>
            <person name="Basu M.K."/>
            <person name="Bauer D.J."/>
            <person name="Caceres C.E."/>
            <person name="Carmel L."/>
            <person name="Casola C."/>
            <person name="Choi J.H."/>
            <person name="Detter J.C."/>
            <person name="Dong Q."/>
            <person name="Dusheyko S."/>
            <person name="Eads B.D."/>
            <person name="Frohlich T."/>
            <person name="Geiler-Samerotte K.A."/>
            <person name="Gerlach D."/>
            <person name="Hatcher P."/>
            <person name="Jogdeo S."/>
            <person name="Krijgsveld J."/>
            <person name="Kriventseva E.V."/>
            <person name="Kultz D."/>
            <person name="Laforsch C."/>
            <person name="Lindquist E."/>
            <person name="Lopez J."/>
            <person name="Manak J.R."/>
            <person name="Muller J."/>
            <person name="Pangilinan J."/>
            <person name="Patwardhan R.P."/>
            <person name="Pitluck S."/>
            <person name="Pritham E.J."/>
            <person name="Rechtsteiner A."/>
            <person name="Rho M."/>
            <person name="Rogozin I.B."/>
            <person name="Sakarya O."/>
            <person name="Salamov A."/>
            <person name="Schaack S."/>
            <person name="Shapiro H."/>
            <person name="Shiga Y."/>
            <person name="Skalitzky C."/>
            <person name="Smith Z."/>
            <person name="Souvorov A."/>
            <person name="Sung W."/>
            <person name="Tang Z."/>
            <person name="Tsuchiya D."/>
            <person name="Tu H."/>
            <person name="Vos H."/>
            <person name="Wang M."/>
            <person name="Wolf Y.I."/>
            <person name="Yamagata H."/>
            <person name="Yamada T."/>
            <person name="Ye Y."/>
            <person name="Shaw J.R."/>
            <person name="Andrews J."/>
            <person name="Crease T.J."/>
            <person name="Tang H."/>
            <person name="Lucas S.M."/>
            <person name="Robertson H.M."/>
            <person name="Bork P."/>
            <person name="Koonin E.V."/>
            <person name="Zdobnov E.M."/>
            <person name="Grigoriev I.V."/>
            <person name="Lynch M."/>
            <person name="Boore J.L."/>
        </authorList>
    </citation>
    <scope>NUCLEOTIDE SEQUENCE [LARGE SCALE GENOMIC DNA]</scope>
</reference>
<protein>
    <submittedName>
        <fullName evidence="2">Uncharacterized protein</fullName>
    </submittedName>
</protein>
<accession>E9HEI9</accession>
<feature type="compositionally biased region" description="Basic and acidic residues" evidence="1">
    <location>
        <begin position="17"/>
        <end position="34"/>
    </location>
</feature>
<name>E9HEI9_DAPPU</name>
<sequence>MAIVKKNPANLTNPNNRDVEQGHVDTPTKNKKSMDANIPVNAMVMGYVG</sequence>
<gene>
    <name evidence="2" type="ORF">DAPPUDRAFT_328709</name>
</gene>
<dbReference type="InParanoid" id="E9HEI9"/>
<dbReference type="AlphaFoldDB" id="E9HEI9"/>
<dbReference type="HOGENOM" id="CLU_205492_0_0_1"/>
<keyword evidence="3" id="KW-1185">Reference proteome</keyword>
<dbReference type="EMBL" id="GL732629">
    <property type="protein sequence ID" value="EFX69855.1"/>
    <property type="molecule type" value="Genomic_DNA"/>
</dbReference>
<dbReference type="Proteomes" id="UP000000305">
    <property type="component" value="Unassembled WGS sequence"/>
</dbReference>